<evidence type="ECO:0000256" key="9">
    <source>
        <dbReference type="SAM" id="MobiDB-lite"/>
    </source>
</evidence>
<dbReference type="GO" id="GO:0005886">
    <property type="term" value="C:plasma membrane"/>
    <property type="evidence" value="ECO:0007669"/>
    <property type="project" value="UniProtKB-SubCell"/>
</dbReference>
<feature type="binding site" evidence="8">
    <location>
        <position position="376"/>
    </location>
    <ligand>
        <name>[4Fe-4S] cluster</name>
        <dbReference type="ChEBI" id="CHEBI:49883"/>
        <label>2</label>
    </ligand>
</feature>
<keyword evidence="12" id="KW-1185">Reference proteome</keyword>
<evidence type="ECO:0000256" key="1">
    <source>
        <dbReference type="ARBA" id="ARBA00022448"/>
    </source>
</evidence>
<keyword evidence="4 8" id="KW-0677">Repeat</keyword>
<keyword evidence="2 8" id="KW-0004">4Fe-4S</keyword>
<protein>
    <recommendedName>
        <fullName evidence="8">Ion-translocating oxidoreductase complex subunit C</fullName>
        <ecNumber evidence="8">7.-.-.-</ecNumber>
    </recommendedName>
    <alternativeName>
        <fullName evidence="8">Rnf electron transport complex subunit C</fullName>
    </alternativeName>
</protein>
<reference evidence="11 12" key="1">
    <citation type="submission" date="2018-04" db="EMBL/GenBank/DDBJ databases">
        <title>Genomic Encyclopedia of Archaeal and Bacterial Type Strains, Phase II (KMG-II): from individual species to whole genera.</title>
        <authorList>
            <person name="Goeker M."/>
        </authorList>
    </citation>
    <scope>NUCLEOTIDE SEQUENCE [LARGE SCALE GENOMIC DNA]</scope>
    <source>
        <strain evidence="11 12">DSM 18806</strain>
    </source>
</reference>
<keyword evidence="3 8" id="KW-0479">Metal-binding</keyword>
<keyword evidence="5 8" id="KW-0249">Electron transport</keyword>
<dbReference type="EMBL" id="QAOM01000011">
    <property type="protein sequence ID" value="PTQ83937.1"/>
    <property type="molecule type" value="Genomic_DNA"/>
</dbReference>
<dbReference type="RefSeq" id="WP_108032847.1">
    <property type="nucleotide sequence ID" value="NZ_QAOM01000011.1"/>
</dbReference>
<dbReference type="InterPro" id="IPR019554">
    <property type="entry name" value="Soluble_ligand-bd"/>
</dbReference>
<keyword evidence="8" id="KW-1003">Cell membrane</keyword>
<feature type="domain" description="4Fe-4S ferredoxin-type" evidence="10">
    <location>
        <begin position="396"/>
        <end position="425"/>
    </location>
</feature>
<dbReference type="InterPro" id="IPR011538">
    <property type="entry name" value="Nuo51_FMN-bd"/>
</dbReference>
<evidence type="ECO:0000256" key="6">
    <source>
        <dbReference type="ARBA" id="ARBA00023004"/>
    </source>
</evidence>
<organism evidence="11 12">
    <name type="scientific">Trichococcus patagoniensis</name>
    <dbReference type="NCBI Taxonomy" id="382641"/>
    <lineage>
        <taxon>Bacteria</taxon>
        <taxon>Bacillati</taxon>
        <taxon>Bacillota</taxon>
        <taxon>Bacilli</taxon>
        <taxon>Lactobacillales</taxon>
        <taxon>Carnobacteriaceae</taxon>
        <taxon>Trichococcus</taxon>
    </lineage>
</organism>
<dbReference type="GO" id="GO:0009055">
    <property type="term" value="F:electron transfer activity"/>
    <property type="evidence" value="ECO:0007669"/>
    <property type="project" value="InterPro"/>
</dbReference>
<evidence type="ECO:0000256" key="3">
    <source>
        <dbReference type="ARBA" id="ARBA00022723"/>
    </source>
</evidence>
<evidence type="ECO:0000313" key="11">
    <source>
        <dbReference type="EMBL" id="PTQ83937.1"/>
    </source>
</evidence>
<dbReference type="InterPro" id="IPR026902">
    <property type="entry name" value="RnfC_N"/>
</dbReference>
<dbReference type="NCBIfam" id="NF003454">
    <property type="entry name" value="PRK05035.1"/>
    <property type="match status" value="1"/>
</dbReference>
<dbReference type="GO" id="GO:0046872">
    <property type="term" value="F:metal ion binding"/>
    <property type="evidence" value="ECO:0007669"/>
    <property type="project" value="UniProtKB-KW"/>
</dbReference>
<dbReference type="PANTHER" id="PTHR43034">
    <property type="entry name" value="ION-TRANSLOCATING OXIDOREDUCTASE COMPLEX SUBUNIT C"/>
    <property type="match status" value="1"/>
</dbReference>
<dbReference type="Gene3D" id="3.40.50.11540">
    <property type="entry name" value="NADH-ubiquinone oxidoreductase 51kDa subunit"/>
    <property type="match status" value="1"/>
</dbReference>
<dbReference type="AlphaFoldDB" id="A0A2T5IJD8"/>
<feature type="compositionally biased region" description="Basic and acidic residues" evidence="9">
    <location>
        <begin position="12"/>
        <end position="24"/>
    </location>
</feature>
<keyword evidence="1 8" id="KW-0813">Transport</keyword>
<gene>
    <name evidence="8" type="primary">rnfC</name>
    <name evidence="11" type="ORF">C8U37_11122</name>
</gene>
<keyword evidence="8" id="KW-0472">Membrane</keyword>
<keyword evidence="8" id="KW-1278">Translocase</keyword>
<evidence type="ECO:0000256" key="2">
    <source>
        <dbReference type="ARBA" id="ARBA00022485"/>
    </source>
</evidence>
<feature type="binding site" evidence="8">
    <location>
        <position position="408"/>
    </location>
    <ligand>
        <name>[4Fe-4S] cluster</name>
        <dbReference type="ChEBI" id="CHEBI:49883"/>
        <label>2</label>
    </ligand>
</feature>
<dbReference type="Pfam" id="PF01512">
    <property type="entry name" value="Complex1_51K"/>
    <property type="match status" value="1"/>
</dbReference>
<feature type="binding site" evidence="8">
    <location>
        <position position="366"/>
    </location>
    <ligand>
        <name>[4Fe-4S] cluster</name>
        <dbReference type="ChEBI" id="CHEBI:49883"/>
        <label>1</label>
    </ligand>
</feature>
<sequence length="441" mass="47342">MFFSIKRTLKGSHPDPEKSRTENKEIEVASVPRTLIFPLNMHIGAPAKPVVAVGEAVKVGTLLAAGAEGVSANVHASVSGIVTAIEKRLTVKGLADCIVIKNDEAYETESWPGHTEESLTKEDILKAIKDAGIVGMGGAQFPTHIKYAVENPDSIHTLILNGAECEPYATADDRLMREHPLEILQGMALIKRLFPIEQAVVGIESNKPEAILKMEEAAKGFDDIVIQSLPDLYPQGDEETLIVTVSGKQVPAGKLPKDIGVIVSNVATAYAVQQAVYSGNPLITRVVTVTGTPLKEPKNLLVRIGTPIQSVLDDCGGFAAIPGAIIHGGPMMGRAVEKTAVPIVKGTSIILTQTLEEAGMEERMPCIRCAQCLEVCPVKLQPVLISEAYERGNIKRAEELGAMDCIECGNCSYICPSKIPLLDHIRGAKQRIREQQKAGVE</sequence>
<comment type="cofactor">
    <cofactor evidence="8">
        <name>[4Fe-4S] cluster</name>
        <dbReference type="ChEBI" id="CHEBI:49883"/>
    </cofactor>
    <text evidence="8">Binds 2 [4Fe-4S] clusters per subunit.</text>
</comment>
<dbReference type="SUPFAM" id="SSF142019">
    <property type="entry name" value="Nqo1 FMN-binding domain-like"/>
    <property type="match status" value="1"/>
</dbReference>
<feature type="binding site" evidence="8">
    <location>
        <position position="415"/>
    </location>
    <ligand>
        <name>[4Fe-4S] cluster</name>
        <dbReference type="ChEBI" id="CHEBI:49883"/>
        <label>1</label>
    </ligand>
</feature>
<feature type="binding site" evidence="8">
    <location>
        <position position="411"/>
    </location>
    <ligand>
        <name>[4Fe-4S] cluster</name>
        <dbReference type="ChEBI" id="CHEBI:49883"/>
        <label>2</label>
    </ligand>
</feature>
<evidence type="ECO:0000313" key="12">
    <source>
        <dbReference type="Proteomes" id="UP000244161"/>
    </source>
</evidence>
<comment type="function">
    <text evidence="8">Part of a membrane-bound complex that couples electron transfer with translocation of ions across the membrane.</text>
</comment>
<feature type="binding site" evidence="8">
    <location>
        <position position="405"/>
    </location>
    <ligand>
        <name>[4Fe-4S] cluster</name>
        <dbReference type="ChEBI" id="CHEBI:49883"/>
        <label>2</label>
    </ligand>
</feature>
<dbReference type="InterPro" id="IPR017896">
    <property type="entry name" value="4Fe4S_Fe-S-bd"/>
</dbReference>
<evidence type="ECO:0000256" key="5">
    <source>
        <dbReference type="ARBA" id="ARBA00022982"/>
    </source>
</evidence>
<evidence type="ECO:0000259" key="10">
    <source>
        <dbReference type="PROSITE" id="PS51379"/>
    </source>
</evidence>
<dbReference type="SUPFAM" id="SSF46548">
    <property type="entry name" value="alpha-helical ferredoxin"/>
    <property type="match status" value="1"/>
</dbReference>
<dbReference type="PROSITE" id="PS51379">
    <property type="entry name" value="4FE4S_FER_2"/>
    <property type="match status" value="2"/>
</dbReference>
<comment type="similarity">
    <text evidence="8">Belongs to the 4Fe4S bacterial-type ferredoxin family. RnfC subfamily.</text>
</comment>
<dbReference type="InterPro" id="IPR017900">
    <property type="entry name" value="4Fe4S_Fe_S_CS"/>
</dbReference>
<dbReference type="Pfam" id="PF10531">
    <property type="entry name" value="SLBB"/>
    <property type="match status" value="1"/>
</dbReference>
<name>A0A2T5IJD8_9LACT</name>
<proteinExistence type="inferred from homology"/>
<comment type="subunit">
    <text evidence="8">The complex is composed of six subunits: RnfA, RnfB, RnfC, RnfD, RnfE and RnfG.</text>
</comment>
<evidence type="ECO:0000256" key="4">
    <source>
        <dbReference type="ARBA" id="ARBA00022737"/>
    </source>
</evidence>
<dbReference type="NCBIfam" id="TIGR01945">
    <property type="entry name" value="rnfC"/>
    <property type="match status" value="1"/>
</dbReference>
<dbReference type="PANTHER" id="PTHR43034:SF2">
    <property type="entry name" value="ION-TRANSLOCATING OXIDOREDUCTASE COMPLEX SUBUNIT C"/>
    <property type="match status" value="1"/>
</dbReference>
<dbReference type="InterPro" id="IPR037225">
    <property type="entry name" value="Nuo51_FMN-bd_sf"/>
</dbReference>
<evidence type="ECO:0000256" key="7">
    <source>
        <dbReference type="ARBA" id="ARBA00023014"/>
    </source>
</evidence>
<keyword evidence="6 8" id="KW-0408">Iron</keyword>
<dbReference type="Proteomes" id="UP000244161">
    <property type="component" value="Unassembled WGS sequence"/>
</dbReference>
<dbReference type="Gene3D" id="3.30.70.20">
    <property type="match status" value="1"/>
</dbReference>
<keyword evidence="7 8" id="KW-0411">Iron-sulfur</keyword>
<dbReference type="OrthoDB" id="9767754at2"/>
<comment type="caution">
    <text evidence="11">The sequence shown here is derived from an EMBL/GenBank/DDBJ whole genome shotgun (WGS) entry which is preliminary data.</text>
</comment>
<evidence type="ECO:0000256" key="8">
    <source>
        <dbReference type="HAMAP-Rule" id="MF_00461"/>
    </source>
</evidence>
<comment type="subcellular location">
    <subcellularLocation>
        <location evidence="8">Cell membrane</location>
        <topology evidence="8">Peripheral membrane protein</topology>
    </subcellularLocation>
</comment>
<dbReference type="HAMAP" id="MF_00461">
    <property type="entry name" value="RsxC_RnfC"/>
    <property type="match status" value="1"/>
</dbReference>
<dbReference type="GO" id="GO:0051539">
    <property type="term" value="F:4 iron, 4 sulfur cluster binding"/>
    <property type="evidence" value="ECO:0007669"/>
    <property type="project" value="UniProtKB-KW"/>
</dbReference>
<dbReference type="InterPro" id="IPR010208">
    <property type="entry name" value="Ion_transpt_RnfC/RsxC"/>
</dbReference>
<accession>A0A2T5IJD8</accession>
<dbReference type="Pfam" id="PF12838">
    <property type="entry name" value="Fer4_7"/>
    <property type="match status" value="1"/>
</dbReference>
<dbReference type="PROSITE" id="PS00198">
    <property type="entry name" value="4FE4S_FER_1"/>
    <property type="match status" value="1"/>
</dbReference>
<dbReference type="GO" id="GO:0022900">
    <property type="term" value="P:electron transport chain"/>
    <property type="evidence" value="ECO:0007669"/>
    <property type="project" value="UniProtKB-UniRule"/>
</dbReference>
<feature type="binding site" evidence="8">
    <location>
        <position position="369"/>
    </location>
    <ligand>
        <name>[4Fe-4S] cluster</name>
        <dbReference type="ChEBI" id="CHEBI:49883"/>
        <label>1</label>
    </ligand>
</feature>
<feature type="binding site" evidence="8">
    <location>
        <position position="372"/>
    </location>
    <ligand>
        <name>[4Fe-4S] cluster</name>
        <dbReference type="ChEBI" id="CHEBI:49883"/>
        <label>1</label>
    </ligand>
</feature>
<feature type="domain" description="4Fe-4S ferredoxin-type" evidence="10">
    <location>
        <begin position="356"/>
        <end position="387"/>
    </location>
</feature>
<dbReference type="Pfam" id="PF13375">
    <property type="entry name" value="RnfC_N"/>
    <property type="match status" value="1"/>
</dbReference>
<feature type="region of interest" description="Disordered" evidence="9">
    <location>
        <begin position="1"/>
        <end position="24"/>
    </location>
</feature>
<dbReference type="EC" id="7.-.-.-" evidence="8"/>